<protein>
    <submittedName>
        <fullName evidence="1">Uncharacterized protein</fullName>
    </submittedName>
</protein>
<reference evidence="1 2" key="1">
    <citation type="submission" date="2019-06" db="EMBL/GenBank/DDBJ databases">
        <authorList>
            <person name="Li M."/>
        </authorList>
    </citation>
    <scope>NUCLEOTIDE SEQUENCE [LARGE SCALE GENOMIC DNA]</scope>
    <source>
        <strain evidence="1 2">BGMRC2036</strain>
    </source>
</reference>
<sequence>MMSRQADYYEFNNRFTQDDGPALIPMDADGGEAIEHIYPSLYLQIFTSHGEYWIEQRGLSRNEAPNHVQSSQNGTVRGIAITENEGASLYVYKNGSSIGELRYTDTSGNFASQNISLLAPHLLRDGISDMAVRRATSDNSGNLYGVVLSTSAARLATILREQEVTAFTRMTADGLTFKAVAANGRNELSWITDRAGARALQRFEDDLLLDDAIDFSFGVASSSLTGLDRLNGVSVWAIGDRNIFGPFTVSGGTITLPVAVSAATVGVWSPPVVKTLPPSREVGTNTVLKRRGRIPAVRISLSDTTSLAISVNGGTLRNVELARFGALADVGELDQGFTGEIRINGLRGYSDQPYVTISQLRPGRLNVRSITLEAAL</sequence>
<name>A0A506UIT5_9HYPH</name>
<dbReference type="AlphaFoldDB" id="A0A506UIT5"/>
<accession>A0A506UIT5</accession>
<proteinExistence type="predicted"/>
<dbReference type="Proteomes" id="UP000318801">
    <property type="component" value="Unassembled WGS sequence"/>
</dbReference>
<gene>
    <name evidence="1" type="ORF">FJU08_01365</name>
</gene>
<evidence type="ECO:0000313" key="2">
    <source>
        <dbReference type="Proteomes" id="UP000318801"/>
    </source>
</evidence>
<comment type="caution">
    <text evidence="1">The sequence shown here is derived from an EMBL/GenBank/DDBJ whole genome shotgun (WGS) entry which is preliminary data.</text>
</comment>
<keyword evidence="2" id="KW-1185">Reference proteome</keyword>
<organism evidence="1 2">
    <name type="scientific">Martelella alba</name>
    <dbReference type="NCBI Taxonomy" id="2590451"/>
    <lineage>
        <taxon>Bacteria</taxon>
        <taxon>Pseudomonadati</taxon>
        <taxon>Pseudomonadota</taxon>
        <taxon>Alphaproteobacteria</taxon>
        <taxon>Hyphomicrobiales</taxon>
        <taxon>Aurantimonadaceae</taxon>
        <taxon>Martelella</taxon>
    </lineage>
</organism>
<evidence type="ECO:0000313" key="1">
    <source>
        <dbReference type="EMBL" id="TPW33241.1"/>
    </source>
</evidence>
<dbReference type="EMBL" id="VHLG01000001">
    <property type="protein sequence ID" value="TPW33241.1"/>
    <property type="molecule type" value="Genomic_DNA"/>
</dbReference>
<dbReference type="OrthoDB" id="5438497at2"/>